<dbReference type="NCBIfam" id="TIGR04183">
    <property type="entry name" value="Por_Secre_tail"/>
    <property type="match status" value="1"/>
</dbReference>
<keyword evidence="4" id="KW-1185">Reference proteome</keyword>
<dbReference type="RefSeq" id="WP_101333484.1">
    <property type="nucleotide sequence ID" value="NZ_PJNI01000001.1"/>
</dbReference>
<evidence type="ECO:0000313" key="4">
    <source>
        <dbReference type="Proteomes" id="UP000236654"/>
    </source>
</evidence>
<evidence type="ECO:0000259" key="2">
    <source>
        <dbReference type="Pfam" id="PF18962"/>
    </source>
</evidence>
<dbReference type="OrthoDB" id="1352409at2"/>
<gene>
    <name evidence="3" type="ORF">CW751_02920</name>
</gene>
<accession>A0A2I0R7A9</accession>
<dbReference type="Proteomes" id="UP000236654">
    <property type="component" value="Unassembled WGS sequence"/>
</dbReference>
<name>A0A2I0R7A9_9FLAO</name>
<sequence length="85" mass="9715">MRDTTLFIDKEAQLINFRAYPNPTSDRIIITTEENTSFSLLDLTGKVLKSFEVNQEKEISIAELNSGVYILKEQNFGTCLKIVKE</sequence>
<dbReference type="InterPro" id="IPR026444">
    <property type="entry name" value="Secre_tail"/>
</dbReference>
<keyword evidence="1" id="KW-0732">Signal</keyword>
<dbReference type="Pfam" id="PF18962">
    <property type="entry name" value="Por_Secre_tail"/>
    <property type="match status" value="1"/>
</dbReference>
<dbReference type="AlphaFoldDB" id="A0A2I0R7A9"/>
<organism evidence="3 4">
    <name type="scientific">Brumimicrobium salinarum</name>
    <dbReference type="NCBI Taxonomy" id="2058658"/>
    <lineage>
        <taxon>Bacteria</taxon>
        <taxon>Pseudomonadati</taxon>
        <taxon>Bacteroidota</taxon>
        <taxon>Flavobacteriia</taxon>
        <taxon>Flavobacteriales</taxon>
        <taxon>Crocinitomicaceae</taxon>
        <taxon>Brumimicrobium</taxon>
    </lineage>
</organism>
<evidence type="ECO:0000313" key="3">
    <source>
        <dbReference type="EMBL" id="PKR82300.1"/>
    </source>
</evidence>
<protein>
    <recommendedName>
        <fullName evidence="2">Secretion system C-terminal sorting domain-containing protein</fullName>
    </recommendedName>
</protein>
<feature type="domain" description="Secretion system C-terminal sorting" evidence="2">
    <location>
        <begin position="20"/>
        <end position="75"/>
    </location>
</feature>
<proteinExistence type="predicted"/>
<comment type="caution">
    <text evidence="3">The sequence shown here is derived from an EMBL/GenBank/DDBJ whole genome shotgun (WGS) entry which is preliminary data.</text>
</comment>
<reference evidence="3 4" key="1">
    <citation type="submission" date="2017-12" db="EMBL/GenBank/DDBJ databases">
        <title>The draft genome sequence of Brumimicrobium saltpan LHR20.</title>
        <authorList>
            <person name="Do Z.-J."/>
            <person name="Luo H.-R."/>
        </authorList>
    </citation>
    <scope>NUCLEOTIDE SEQUENCE [LARGE SCALE GENOMIC DNA]</scope>
    <source>
        <strain evidence="3 4">LHR20</strain>
    </source>
</reference>
<evidence type="ECO:0000256" key="1">
    <source>
        <dbReference type="ARBA" id="ARBA00022729"/>
    </source>
</evidence>
<dbReference type="EMBL" id="PJNI01000001">
    <property type="protein sequence ID" value="PKR82300.1"/>
    <property type="molecule type" value="Genomic_DNA"/>
</dbReference>